<keyword evidence="6" id="KW-1185">Reference proteome</keyword>
<name>A0A5A7NSG1_9MICC</name>
<dbReference type="OrthoDB" id="2087435at2"/>
<organism evidence="5 6">
    <name type="scientific">Zafaria cholistanensis</name>
    <dbReference type="NCBI Taxonomy" id="1682741"/>
    <lineage>
        <taxon>Bacteria</taxon>
        <taxon>Bacillati</taxon>
        <taxon>Actinomycetota</taxon>
        <taxon>Actinomycetes</taxon>
        <taxon>Micrococcales</taxon>
        <taxon>Micrococcaceae</taxon>
        <taxon>Zafaria</taxon>
    </lineage>
</organism>
<protein>
    <recommendedName>
        <fullName evidence="4">Prepilin type IV endopeptidase peptidase domain-containing protein</fullName>
    </recommendedName>
</protein>
<accession>A0A5A7NSG1</accession>
<evidence type="ECO:0000313" key="6">
    <source>
        <dbReference type="Proteomes" id="UP000325307"/>
    </source>
</evidence>
<dbReference type="AlphaFoldDB" id="A0A5A7NSG1"/>
<dbReference type="PANTHER" id="PTHR30487:SF0">
    <property type="entry name" value="PREPILIN LEADER PEPTIDASE_N-METHYLTRANSFERASE-RELATED"/>
    <property type="match status" value="1"/>
</dbReference>
<gene>
    <name evidence="5" type="ORF">NCCP1664_23490</name>
</gene>
<keyword evidence="3" id="KW-0812">Transmembrane</keyword>
<feature type="transmembrane region" description="Helical" evidence="3">
    <location>
        <begin position="148"/>
        <end position="167"/>
    </location>
</feature>
<sequence>MIDALGALRTDHPAAVVPLVLALLLFVVNGARLAWIDARTRLLPNRIIFPWYPATLVLLGAAAALSADWGALLRLALAGIALFAFYLLLHLVQPGGMGMGDVKLAGILGMYLGFLTWEHLLLATLVTFVLGGLFGTAMILARRATRKSAIAFGPFMVAGAAAALVVAG</sequence>
<feature type="transmembrane region" description="Helical" evidence="3">
    <location>
        <begin position="71"/>
        <end position="89"/>
    </location>
</feature>
<reference evidence="5 6" key="1">
    <citation type="submission" date="2019-09" db="EMBL/GenBank/DDBJ databases">
        <title>Arthrobacter zafarii sp. nov., a moderately thermotolerant and halotolerant actinobacterium isolated from Cholistan desert soil of Pakistan.</title>
        <authorList>
            <person name="Amin A."/>
            <person name="Ahmed I."/>
            <person name="Khalid N."/>
            <person name="Schumann P."/>
            <person name="Busse H.J."/>
            <person name="Khan I.U."/>
            <person name="Li S."/>
            <person name="Li W.J."/>
        </authorList>
    </citation>
    <scope>NUCLEOTIDE SEQUENCE [LARGE SCALE GENOMIC DNA]</scope>
    <source>
        <strain evidence="5 6">NCCP-1664</strain>
    </source>
</reference>
<feature type="transmembrane region" description="Helical" evidence="3">
    <location>
        <begin position="47"/>
        <end position="65"/>
    </location>
</feature>
<feature type="transmembrane region" description="Helical" evidence="3">
    <location>
        <begin position="120"/>
        <end position="141"/>
    </location>
</feature>
<evidence type="ECO:0000313" key="5">
    <source>
        <dbReference type="EMBL" id="GER23854.1"/>
    </source>
</evidence>
<dbReference type="GO" id="GO:0006465">
    <property type="term" value="P:signal peptide processing"/>
    <property type="evidence" value="ECO:0007669"/>
    <property type="project" value="TreeGrafter"/>
</dbReference>
<dbReference type="InterPro" id="IPR014032">
    <property type="entry name" value="Peptidase_A24A_bac"/>
</dbReference>
<keyword evidence="3" id="KW-1133">Transmembrane helix</keyword>
<evidence type="ECO:0000256" key="3">
    <source>
        <dbReference type="SAM" id="Phobius"/>
    </source>
</evidence>
<dbReference type="Proteomes" id="UP000325307">
    <property type="component" value="Unassembled WGS sequence"/>
</dbReference>
<dbReference type="PANTHER" id="PTHR30487">
    <property type="entry name" value="TYPE 4 PREPILIN-LIKE PROTEINS LEADER PEPTIDE-PROCESSING ENZYME"/>
    <property type="match status" value="1"/>
</dbReference>
<dbReference type="InterPro" id="IPR050882">
    <property type="entry name" value="Prepilin_peptidase/N-MTase"/>
</dbReference>
<comment type="similarity">
    <text evidence="1 2">Belongs to the peptidase A24 family.</text>
</comment>
<proteinExistence type="inferred from homology"/>
<keyword evidence="3" id="KW-0472">Membrane</keyword>
<dbReference type="PRINTS" id="PR00864">
    <property type="entry name" value="PREPILNPTASE"/>
</dbReference>
<evidence type="ECO:0000259" key="4">
    <source>
        <dbReference type="Pfam" id="PF01478"/>
    </source>
</evidence>
<dbReference type="InterPro" id="IPR000045">
    <property type="entry name" value="Prepilin_IV_endopep_pep"/>
</dbReference>
<feature type="transmembrane region" description="Helical" evidence="3">
    <location>
        <begin position="15"/>
        <end position="35"/>
    </location>
</feature>
<evidence type="ECO:0000256" key="1">
    <source>
        <dbReference type="ARBA" id="ARBA00005801"/>
    </source>
</evidence>
<dbReference type="Pfam" id="PF01478">
    <property type="entry name" value="Peptidase_A24"/>
    <property type="match status" value="1"/>
</dbReference>
<dbReference type="EMBL" id="BKDJ01000013">
    <property type="protein sequence ID" value="GER23854.1"/>
    <property type="molecule type" value="Genomic_DNA"/>
</dbReference>
<dbReference type="RefSeq" id="WP_149957464.1">
    <property type="nucleotide sequence ID" value="NZ_BKDJ01000013.1"/>
</dbReference>
<comment type="caution">
    <text evidence="5">The sequence shown here is derived from an EMBL/GenBank/DDBJ whole genome shotgun (WGS) entry which is preliminary data.</text>
</comment>
<dbReference type="GO" id="GO:0005886">
    <property type="term" value="C:plasma membrane"/>
    <property type="evidence" value="ECO:0007669"/>
    <property type="project" value="TreeGrafter"/>
</dbReference>
<feature type="domain" description="Prepilin type IV endopeptidase peptidase" evidence="4">
    <location>
        <begin position="32"/>
        <end position="135"/>
    </location>
</feature>
<evidence type="ECO:0000256" key="2">
    <source>
        <dbReference type="RuleBase" id="RU003793"/>
    </source>
</evidence>
<dbReference type="Gene3D" id="1.20.120.1220">
    <property type="match status" value="1"/>
</dbReference>
<dbReference type="GO" id="GO:0004190">
    <property type="term" value="F:aspartic-type endopeptidase activity"/>
    <property type="evidence" value="ECO:0007669"/>
    <property type="project" value="InterPro"/>
</dbReference>